<dbReference type="Proteomes" id="UP000708148">
    <property type="component" value="Unassembled WGS sequence"/>
</dbReference>
<name>A0A8S1ILX8_9CHLO</name>
<accession>A0A8S1ILX8</accession>
<gene>
    <name evidence="3" type="ORF">OSTQU699_LOCUS1071</name>
</gene>
<evidence type="ECO:0000256" key="2">
    <source>
        <dbReference type="SAM" id="SignalP"/>
    </source>
</evidence>
<keyword evidence="2" id="KW-0732">Signal</keyword>
<evidence type="ECO:0000313" key="3">
    <source>
        <dbReference type="EMBL" id="CAD7695710.1"/>
    </source>
</evidence>
<feature type="region of interest" description="Disordered" evidence="1">
    <location>
        <begin position="186"/>
        <end position="206"/>
    </location>
</feature>
<feature type="signal peptide" evidence="2">
    <location>
        <begin position="1"/>
        <end position="26"/>
    </location>
</feature>
<reference evidence="3" key="1">
    <citation type="submission" date="2020-12" db="EMBL/GenBank/DDBJ databases">
        <authorList>
            <person name="Iha C."/>
        </authorList>
    </citation>
    <scope>NUCLEOTIDE SEQUENCE</scope>
</reference>
<comment type="caution">
    <text evidence="3">The sequence shown here is derived from an EMBL/GenBank/DDBJ whole genome shotgun (WGS) entry which is preliminary data.</text>
</comment>
<keyword evidence="4" id="KW-1185">Reference proteome</keyword>
<protein>
    <submittedName>
        <fullName evidence="3">Uncharacterized protein</fullName>
    </submittedName>
</protein>
<dbReference type="EMBL" id="CAJHUC010000380">
    <property type="protein sequence ID" value="CAD7695710.1"/>
    <property type="molecule type" value="Genomic_DNA"/>
</dbReference>
<evidence type="ECO:0000313" key="4">
    <source>
        <dbReference type="Proteomes" id="UP000708148"/>
    </source>
</evidence>
<feature type="compositionally biased region" description="Gly residues" evidence="1">
    <location>
        <begin position="194"/>
        <end position="205"/>
    </location>
</feature>
<proteinExistence type="predicted"/>
<organism evidence="3 4">
    <name type="scientific">Ostreobium quekettii</name>
    <dbReference type="NCBI Taxonomy" id="121088"/>
    <lineage>
        <taxon>Eukaryota</taxon>
        <taxon>Viridiplantae</taxon>
        <taxon>Chlorophyta</taxon>
        <taxon>core chlorophytes</taxon>
        <taxon>Ulvophyceae</taxon>
        <taxon>TCBD clade</taxon>
        <taxon>Bryopsidales</taxon>
        <taxon>Ostreobineae</taxon>
        <taxon>Ostreobiaceae</taxon>
        <taxon>Ostreobium</taxon>
    </lineage>
</organism>
<feature type="chain" id="PRO_5035869514" evidence="2">
    <location>
        <begin position="27"/>
        <end position="215"/>
    </location>
</feature>
<sequence>MGARSPFPRIGAALAYLGFMSIPCAAGPCALEFAIDADASLLSAAGAMAPDSGAGESDAGDSISDPIALAPDPRRLTIGASGGLSLAFEAPGDAGCPPTGLAVVSAVNGLVNVVNRSANVSLTHTRHVAVYPAVLPFTGPVRLAGARWGLAGWAMVTESNSNLNLSTVAVLAGRLAAEAEGGAAWAGEGLEPPEGGGAGLGGGGEGDLRITLQSW</sequence>
<evidence type="ECO:0000256" key="1">
    <source>
        <dbReference type="SAM" id="MobiDB-lite"/>
    </source>
</evidence>
<dbReference type="AlphaFoldDB" id="A0A8S1ILX8"/>